<protein>
    <submittedName>
        <fullName evidence="1">Uncharacterized protein</fullName>
    </submittedName>
</protein>
<accession>A0AAN9Q2U3</accession>
<evidence type="ECO:0000313" key="2">
    <source>
        <dbReference type="Proteomes" id="UP001367508"/>
    </source>
</evidence>
<comment type="caution">
    <text evidence="1">The sequence shown here is derived from an EMBL/GenBank/DDBJ whole genome shotgun (WGS) entry which is preliminary data.</text>
</comment>
<sequence length="119" mass="13213">MFIHLVGSHSLARSYSLISKVYNNKAYVVLAIQPLETMSIDHCRMLFRSGLEQACNITWKTLSISADLIVHSNARSPMDTCSYRKVSYLESAQRSVLSIGSCNEVRDMSPASGALEQLV</sequence>
<gene>
    <name evidence="1" type="ORF">VNO77_25749</name>
</gene>
<dbReference type="AlphaFoldDB" id="A0AAN9Q2U3"/>
<reference evidence="1 2" key="1">
    <citation type="submission" date="2024-01" db="EMBL/GenBank/DDBJ databases">
        <title>The genomes of 5 underutilized Papilionoideae crops provide insights into root nodulation and disease resistanc.</title>
        <authorList>
            <person name="Jiang F."/>
        </authorList>
    </citation>
    <scope>NUCLEOTIDE SEQUENCE [LARGE SCALE GENOMIC DNA]</scope>
    <source>
        <strain evidence="1">LVBAO_FW01</strain>
        <tissue evidence="1">Leaves</tissue>
    </source>
</reference>
<organism evidence="1 2">
    <name type="scientific">Canavalia gladiata</name>
    <name type="common">Sword bean</name>
    <name type="synonym">Dolichos gladiatus</name>
    <dbReference type="NCBI Taxonomy" id="3824"/>
    <lineage>
        <taxon>Eukaryota</taxon>
        <taxon>Viridiplantae</taxon>
        <taxon>Streptophyta</taxon>
        <taxon>Embryophyta</taxon>
        <taxon>Tracheophyta</taxon>
        <taxon>Spermatophyta</taxon>
        <taxon>Magnoliopsida</taxon>
        <taxon>eudicotyledons</taxon>
        <taxon>Gunneridae</taxon>
        <taxon>Pentapetalae</taxon>
        <taxon>rosids</taxon>
        <taxon>fabids</taxon>
        <taxon>Fabales</taxon>
        <taxon>Fabaceae</taxon>
        <taxon>Papilionoideae</taxon>
        <taxon>50 kb inversion clade</taxon>
        <taxon>NPAAA clade</taxon>
        <taxon>indigoferoid/millettioid clade</taxon>
        <taxon>Phaseoleae</taxon>
        <taxon>Canavalia</taxon>
    </lineage>
</organism>
<name>A0AAN9Q2U3_CANGL</name>
<proteinExistence type="predicted"/>
<keyword evidence="2" id="KW-1185">Reference proteome</keyword>
<dbReference type="Proteomes" id="UP001367508">
    <property type="component" value="Unassembled WGS sequence"/>
</dbReference>
<evidence type="ECO:0000313" key="1">
    <source>
        <dbReference type="EMBL" id="KAK7322370.1"/>
    </source>
</evidence>
<dbReference type="EMBL" id="JAYMYQ010000006">
    <property type="protein sequence ID" value="KAK7322370.1"/>
    <property type="molecule type" value="Genomic_DNA"/>
</dbReference>